<feature type="compositionally biased region" description="Basic and acidic residues" evidence="1">
    <location>
        <begin position="240"/>
        <end position="254"/>
    </location>
</feature>
<evidence type="ECO:0000256" key="1">
    <source>
        <dbReference type="SAM" id="MobiDB-lite"/>
    </source>
</evidence>
<accession>A0A9N7YZS7</accession>
<feature type="compositionally biased region" description="Basic residues" evidence="1">
    <location>
        <begin position="267"/>
        <end position="278"/>
    </location>
</feature>
<proteinExistence type="predicted"/>
<feature type="region of interest" description="Disordered" evidence="1">
    <location>
        <begin position="224"/>
        <end position="278"/>
    </location>
</feature>
<reference evidence="2" key="1">
    <citation type="submission" date="2020-03" db="EMBL/GenBank/DDBJ databases">
        <authorList>
            <person name="Weist P."/>
        </authorList>
    </citation>
    <scope>NUCLEOTIDE SEQUENCE</scope>
</reference>
<feature type="compositionally biased region" description="Basic and acidic residues" evidence="1">
    <location>
        <begin position="148"/>
        <end position="159"/>
    </location>
</feature>
<dbReference type="AlphaFoldDB" id="A0A9N7YZS7"/>
<dbReference type="Proteomes" id="UP001153269">
    <property type="component" value="Unassembled WGS sequence"/>
</dbReference>
<protein>
    <submittedName>
        <fullName evidence="2">Uncharacterized protein</fullName>
    </submittedName>
</protein>
<feature type="compositionally biased region" description="Basic and acidic residues" evidence="1">
    <location>
        <begin position="81"/>
        <end position="90"/>
    </location>
</feature>
<gene>
    <name evidence="2" type="ORF">PLEPLA_LOCUS32270</name>
</gene>
<feature type="compositionally biased region" description="Basic and acidic residues" evidence="1">
    <location>
        <begin position="114"/>
        <end position="127"/>
    </location>
</feature>
<feature type="region of interest" description="Disordered" evidence="1">
    <location>
        <begin position="37"/>
        <end position="159"/>
    </location>
</feature>
<dbReference type="EMBL" id="CADEAL010003402">
    <property type="protein sequence ID" value="CAB1444554.1"/>
    <property type="molecule type" value="Genomic_DNA"/>
</dbReference>
<evidence type="ECO:0000313" key="2">
    <source>
        <dbReference type="EMBL" id="CAB1444554.1"/>
    </source>
</evidence>
<sequence>MSAHCEEQIDFSEAGDDVIIGFIIMNASPCRVRSGCAVSDTHHRGSQNKLRGTRIHVGAREGEREREREREEHSGGRRSREKSVQLEKGKRGSRFPPPTPPRHLAVAPPGQDARGQEEKSVFSKPEPKQSGGGGGGGEEGGGEGGGGGERRTTIFTHSRLDPVETTRVRVPIQRGAALDPHGAMKTHPIHCPGTCMEEAVPAARPAHLPVNVCVFPRTGLLPTGPQQPAVPQRHGAVSPPRHELHPREEKRPNTESRPSSVRTPGTRWKKKPQRTTHG</sequence>
<feature type="compositionally biased region" description="Gly residues" evidence="1">
    <location>
        <begin position="130"/>
        <end position="147"/>
    </location>
</feature>
<name>A0A9N7YZS7_PLEPL</name>
<feature type="compositionally biased region" description="Basic and acidic residues" evidence="1">
    <location>
        <begin position="58"/>
        <end position="75"/>
    </location>
</feature>
<comment type="caution">
    <text evidence="2">The sequence shown here is derived from an EMBL/GenBank/DDBJ whole genome shotgun (WGS) entry which is preliminary data.</text>
</comment>
<keyword evidence="3" id="KW-1185">Reference proteome</keyword>
<evidence type="ECO:0000313" key="3">
    <source>
        <dbReference type="Proteomes" id="UP001153269"/>
    </source>
</evidence>
<organism evidence="2 3">
    <name type="scientific">Pleuronectes platessa</name>
    <name type="common">European plaice</name>
    <dbReference type="NCBI Taxonomy" id="8262"/>
    <lineage>
        <taxon>Eukaryota</taxon>
        <taxon>Metazoa</taxon>
        <taxon>Chordata</taxon>
        <taxon>Craniata</taxon>
        <taxon>Vertebrata</taxon>
        <taxon>Euteleostomi</taxon>
        <taxon>Actinopterygii</taxon>
        <taxon>Neopterygii</taxon>
        <taxon>Teleostei</taxon>
        <taxon>Neoteleostei</taxon>
        <taxon>Acanthomorphata</taxon>
        <taxon>Carangaria</taxon>
        <taxon>Pleuronectiformes</taxon>
        <taxon>Pleuronectoidei</taxon>
        <taxon>Pleuronectidae</taxon>
        <taxon>Pleuronectes</taxon>
    </lineage>
</organism>